<dbReference type="GO" id="GO:0017168">
    <property type="term" value="F:5-oxoprolinase (ATP-hydrolyzing) activity"/>
    <property type="evidence" value="ECO:0007669"/>
    <property type="project" value="TreeGrafter"/>
</dbReference>
<dbReference type="PANTHER" id="PTHR11365:SF2">
    <property type="entry name" value="5-OXOPROLINASE"/>
    <property type="match status" value="1"/>
</dbReference>
<dbReference type="OrthoDB" id="3643at2759"/>
<proteinExistence type="predicted"/>
<gene>
    <name evidence="2" type="ORF">TELCIR_24473</name>
</gene>
<sequence length="177" mass="19172">GMQYAVRYQIDHLGLDGIHKGDVILSNHPRAGGSHLPDLTVITPVFFENIEKPVFFLANRGHHADIGGIVPGSMPPNATSLEQEGATFVSFKIVDKGVFREDSLSEKLCKPATIPGCSGTRNLADNIADLKAQIAANNKGISLVCDLISEYGLDVVQAYMLHIQSTAEESVREMLKE</sequence>
<dbReference type="AlphaFoldDB" id="A0A2G9T9V8"/>
<accession>A0A2G9T9V8</accession>
<dbReference type="Proteomes" id="UP000230423">
    <property type="component" value="Unassembled WGS sequence"/>
</dbReference>
<feature type="non-terminal residue" evidence="2">
    <location>
        <position position="1"/>
    </location>
</feature>
<dbReference type="Pfam" id="PF02538">
    <property type="entry name" value="Hydantoinase_B"/>
    <property type="match status" value="1"/>
</dbReference>
<keyword evidence="3" id="KW-1185">Reference proteome</keyword>
<dbReference type="EMBL" id="KZ400635">
    <property type="protein sequence ID" value="PIO54170.1"/>
    <property type="molecule type" value="Genomic_DNA"/>
</dbReference>
<dbReference type="PANTHER" id="PTHR11365">
    <property type="entry name" value="5-OXOPROLINASE RELATED"/>
    <property type="match status" value="1"/>
</dbReference>
<evidence type="ECO:0000313" key="3">
    <source>
        <dbReference type="Proteomes" id="UP000230423"/>
    </source>
</evidence>
<dbReference type="InterPro" id="IPR045079">
    <property type="entry name" value="Oxoprolinase-like"/>
</dbReference>
<feature type="domain" description="Hydantoinase B/oxoprolinase" evidence="1">
    <location>
        <begin position="2"/>
        <end position="176"/>
    </location>
</feature>
<reference evidence="2 3" key="1">
    <citation type="submission" date="2015-09" db="EMBL/GenBank/DDBJ databases">
        <title>Draft genome of the parasitic nematode Teladorsagia circumcincta isolate WARC Sus (inbred).</title>
        <authorList>
            <person name="Mitreva M."/>
        </authorList>
    </citation>
    <scope>NUCLEOTIDE SEQUENCE [LARGE SCALE GENOMIC DNA]</scope>
    <source>
        <strain evidence="2 3">S</strain>
    </source>
</reference>
<evidence type="ECO:0000259" key="1">
    <source>
        <dbReference type="Pfam" id="PF02538"/>
    </source>
</evidence>
<feature type="non-terminal residue" evidence="2">
    <location>
        <position position="177"/>
    </location>
</feature>
<evidence type="ECO:0000313" key="2">
    <source>
        <dbReference type="EMBL" id="PIO54170.1"/>
    </source>
</evidence>
<dbReference type="InterPro" id="IPR003692">
    <property type="entry name" value="Hydantoinase_B"/>
</dbReference>
<dbReference type="GO" id="GO:0006749">
    <property type="term" value="P:glutathione metabolic process"/>
    <property type="evidence" value="ECO:0007669"/>
    <property type="project" value="TreeGrafter"/>
</dbReference>
<dbReference type="GO" id="GO:0005829">
    <property type="term" value="C:cytosol"/>
    <property type="evidence" value="ECO:0007669"/>
    <property type="project" value="TreeGrafter"/>
</dbReference>
<organism evidence="2 3">
    <name type="scientific">Teladorsagia circumcincta</name>
    <name type="common">Brown stomach worm</name>
    <name type="synonym">Ostertagia circumcincta</name>
    <dbReference type="NCBI Taxonomy" id="45464"/>
    <lineage>
        <taxon>Eukaryota</taxon>
        <taxon>Metazoa</taxon>
        <taxon>Ecdysozoa</taxon>
        <taxon>Nematoda</taxon>
        <taxon>Chromadorea</taxon>
        <taxon>Rhabditida</taxon>
        <taxon>Rhabditina</taxon>
        <taxon>Rhabditomorpha</taxon>
        <taxon>Strongyloidea</taxon>
        <taxon>Trichostrongylidae</taxon>
        <taxon>Teladorsagia</taxon>
    </lineage>
</organism>
<name>A0A2G9T9V8_TELCI</name>
<protein>
    <recommendedName>
        <fullName evidence="1">Hydantoinase B/oxoprolinase domain-containing protein</fullName>
    </recommendedName>
</protein>